<dbReference type="AlphaFoldDB" id="A0A3L8GD99"/>
<dbReference type="EMBL" id="QLQD01000083">
    <property type="protein sequence ID" value="RLU54737.1"/>
    <property type="molecule type" value="Genomic_DNA"/>
</dbReference>
<organism evidence="3 5">
    <name type="scientific">Streptococcus iniae</name>
    <name type="common">Streptococcus shiloi</name>
    <dbReference type="NCBI Taxonomy" id="1346"/>
    <lineage>
        <taxon>Bacteria</taxon>
        <taxon>Bacillati</taxon>
        <taxon>Bacillota</taxon>
        <taxon>Bacilli</taxon>
        <taxon>Lactobacillales</taxon>
        <taxon>Streptococcaceae</taxon>
        <taxon>Streptococcus</taxon>
    </lineage>
</organism>
<dbReference type="GeneID" id="35765291"/>
<keyword evidence="1" id="KW-0472">Membrane</keyword>
<reference evidence="2 4" key="1">
    <citation type="journal article" date="2014" name="Genome Announc.">
        <title>Complete Genome Sequence of a Virulent Strain, Streptococcus iniae ISET0901, Isolated from Diseased Tilapia.</title>
        <authorList>
            <person name="Pridgeon J.W."/>
            <person name="Zhang D."/>
            <person name="Zhang L."/>
        </authorList>
    </citation>
    <scope>NUCLEOTIDE SEQUENCE [LARGE SCALE GENOMIC DNA]</scope>
    <source>
        <strain evidence="2 4">ISET0901</strain>
    </source>
</reference>
<evidence type="ECO:0000256" key="1">
    <source>
        <dbReference type="SAM" id="Phobius"/>
    </source>
</evidence>
<keyword evidence="1" id="KW-0812">Transmembrane</keyword>
<evidence type="ECO:0000313" key="3">
    <source>
        <dbReference type="EMBL" id="RLU54737.1"/>
    </source>
</evidence>
<evidence type="ECO:0000313" key="5">
    <source>
        <dbReference type="Proteomes" id="UP000269148"/>
    </source>
</evidence>
<proteinExistence type="predicted"/>
<reference evidence="3 5" key="2">
    <citation type="submission" date="2018-06" db="EMBL/GenBank/DDBJ databases">
        <title>Mutators as drivers of adaptation in pathogenic bacteria and a risk factor for host jumps and vaccine escape.</title>
        <authorList>
            <person name="Barnes A.C."/>
            <person name="Silayeva O."/>
        </authorList>
    </citation>
    <scope>NUCLEOTIDE SEQUENCE [LARGE SCALE GENOMIC DNA]</scope>
    <source>
        <strain evidence="3 5">QMA0445</strain>
    </source>
</reference>
<feature type="transmembrane region" description="Helical" evidence="1">
    <location>
        <begin position="147"/>
        <end position="169"/>
    </location>
</feature>
<dbReference type="OrthoDB" id="9784844at2"/>
<accession>A0A3L8GD99</accession>
<feature type="transmembrane region" description="Helical" evidence="1">
    <location>
        <begin position="215"/>
        <end position="238"/>
    </location>
</feature>
<dbReference type="KEGG" id="sio:DW64_09495"/>
<feature type="transmembrane region" description="Helical" evidence="1">
    <location>
        <begin position="60"/>
        <end position="81"/>
    </location>
</feature>
<dbReference type="Pfam" id="PF06161">
    <property type="entry name" value="DUF975"/>
    <property type="match status" value="1"/>
</dbReference>
<feature type="transmembrane region" description="Helical" evidence="1">
    <location>
        <begin position="21"/>
        <end position="40"/>
    </location>
</feature>
<evidence type="ECO:0000313" key="2">
    <source>
        <dbReference type="EMBL" id="AHY16661.1"/>
    </source>
</evidence>
<protein>
    <submittedName>
        <fullName evidence="3">DUF975 family protein</fullName>
    </submittedName>
</protein>
<dbReference type="KEGG" id="siq:DQ08_09510"/>
<dbReference type="EMBL" id="CP007586">
    <property type="protein sequence ID" value="AHY16661.1"/>
    <property type="molecule type" value="Genomic_DNA"/>
</dbReference>
<dbReference type="PANTHER" id="PTHR40076">
    <property type="entry name" value="MEMBRANE PROTEIN-RELATED"/>
    <property type="match status" value="1"/>
</dbReference>
<gene>
    <name evidence="3" type="ORF">DIY07_09725</name>
    <name evidence="2" type="ORF">DQ08_09510</name>
</gene>
<sequence>MTHSLLKKEAKACLENLPGKILLYLLPLLLTLFQFGLQVHQRYLLEMGAAIATAPSLFPLLLRIISAFLFLSASFALLAALRGQKDKLTVNDSTLSLTRPYFWKSTFLLLFRYLLNTLWSLTFFIGVVILTVGTILAFGALNKGNPLTGPLLLSGLGLSVTIIGAIIALNRKIAYSMAGPIMYDQIRLNTYIGSVECLNDSVALMKGHKWQYFKLVCSFIGWFILVIFSLGILAFYVIPYYKTTSLCFYEKLRKAHEAELADTSLTE</sequence>
<dbReference type="InterPro" id="IPR010380">
    <property type="entry name" value="DUF975"/>
</dbReference>
<name>A0A3L8GD99_STRIN</name>
<dbReference type="KEGG" id="siz:SI82_09450"/>
<dbReference type="Proteomes" id="UP000269148">
    <property type="component" value="Unassembled WGS sequence"/>
</dbReference>
<keyword evidence="4" id="KW-1185">Reference proteome</keyword>
<dbReference type="PANTHER" id="PTHR40076:SF1">
    <property type="entry name" value="MEMBRANE PROTEIN"/>
    <property type="match status" value="1"/>
</dbReference>
<keyword evidence="1" id="KW-1133">Transmembrane helix</keyword>
<feature type="transmembrane region" description="Helical" evidence="1">
    <location>
        <begin position="113"/>
        <end position="141"/>
    </location>
</feature>
<evidence type="ECO:0000313" key="4">
    <source>
        <dbReference type="Proteomes" id="UP000025245"/>
    </source>
</evidence>
<dbReference type="RefSeq" id="WP_003100274.1">
    <property type="nucleotide sequence ID" value="NZ_CP010783.1"/>
</dbReference>
<dbReference type="Proteomes" id="UP000025245">
    <property type="component" value="Chromosome"/>
</dbReference>